<dbReference type="AlphaFoldDB" id="A0A2N5T0Z7"/>
<gene>
    <name evidence="2" type="ORF">PCASD_02240</name>
    <name evidence="1" type="ORF">PCASD_14043</name>
</gene>
<sequence>MWNLHLTFIPSLTSHERQAGIDDPSLVGAPLHPVSQPSSLISLLHVASLQLWYMYDYCHSKFDEPPSKAKLNGPDEVLSPAGIHHLDLLPTRPDGTITTHPNGIKGILQLMRVHQGAGDGSISGLDQGLSRTEELQCTPSHSIHRKFEFCIACAPLIFLKEDFQITFSKEVQDSRNVFRSPPGEPLPPFHPTSPTFSHSEAPHQLPFSDRLAAMHTFQPTLYFACTLTLLAHMLSTSSVNAYPLARMYEARTSLSESSGSIAKRSPDDYDQDEQIAVFADGEGDDRQFIWSKYSYARMILGAGHPTKEIESMTLNLDNL</sequence>
<dbReference type="EMBL" id="PGCI01000015">
    <property type="protein sequence ID" value="PLW49618.1"/>
    <property type="molecule type" value="Genomic_DNA"/>
</dbReference>
<accession>A0A2N5T0Z7</accession>
<evidence type="ECO:0000313" key="2">
    <source>
        <dbReference type="EMBL" id="PLW49618.1"/>
    </source>
</evidence>
<dbReference type="EMBL" id="PGCI01000720">
    <property type="protein sequence ID" value="PLW19128.1"/>
    <property type="molecule type" value="Genomic_DNA"/>
</dbReference>
<name>A0A2N5T0Z7_9BASI</name>
<proteinExistence type="predicted"/>
<reference evidence="1 3" key="1">
    <citation type="submission" date="2017-11" db="EMBL/GenBank/DDBJ databases">
        <title>De novo assembly and phasing of dikaryotic genomes from two isolates of Puccinia coronata f. sp. avenae, the causal agent of oat crown rust.</title>
        <authorList>
            <person name="Miller M.E."/>
            <person name="Zhang Y."/>
            <person name="Omidvar V."/>
            <person name="Sperschneider J."/>
            <person name="Schwessinger B."/>
            <person name="Raley C."/>
            <person name="Palmer J.M."/>
            <person name="Garnica D."/>
            <person name="Upadhyaya N."/>
            <person name="Rathjen J."/>
            <person name="Taylor J.M."/>
            <person name="Park R.F."/>
            <person name="Dodds P.N."/>
            <person name="Hirsch C.D."/>
            <person name="Kianian S.F."/>
            <person name="Figueroa M."/>
        </authorList>
    </citation>
    <scope>NUCLEOTIDE SEQUENCE [LARGE SCALE GENOMIC DNA]</scope>
    <source>
        <strain evidence="1">12SD80</strain>
    </source>
</reference>
<comment type="caution">
    <text evidence="1">The sequence shown here is derived from an EMBL/GenBank/DDBJ whole genome shotgun (WGS) entry which is preliminary data.</text>
</comment>
<evidence type="ECO:0000313" key="1">
    <source>
        <dbReference type="EMBL" id="PLW19128.1"/>
    </source>
</evidence>
<dbReference type="Proteomes" id="UP000235392">
    <property type="component" value="Unassembled WGS sequence"/>
</dbReference>
<organism evidence="1 3">
    <name type="scientific">Puccinia coronata f. sp. avenae</name>
    <dbReference type="NCBI Taxonomy" id="200324"/>
    <lineage>
        <taxon>Eukaryota</taxon>
        <taxon>Fungi</taxon>
        <taxon>Dikarya</taxon>
        <taxon>Basidiomycota</taxon>
        <taxon>Pucciniomycotina</taxon>
        <taxon>Pucciniomycetes</taxon>
        <taxon>Pucciniales</taxon>
        <taxon>Pucciniaceae</taxon>
        <taxon>Puccinia</taxon>
    </lineage>
</organism>
<evidence type="ECO:0000313" key="3">
    <source>
        <dbReference type="Proteomes" id="UP000235392"/>
    </source>
</evidence>
<protein>
    <submittedName>
        <fullName evidence="1">Uncharacterized protein</fullName>
    </submittedName>
</protein>